<evidence type="ECO:0000256" key="5">
    <source>
        <dbReference type="ARBA" id="ARBA00022771"/>
    </source>
</evidence>
<name>A0ABD2XV82_9GENT</name>
<dbReference type="SMART" id="SM00184">
    <property type="entry name" value="RING"/>
    <property type="match status" value="1"/>
</dbReference>
<sequence length="545" mass="58764">MDEYSGKRHIGGVPVPRKGSSSISRDTYDNKDQNGQFCNRIGCSGRLKYSKSSQIDCVDKTKYSRPSFRSSNGKDMFGSSSGTSFPITSARKSPQDPPRKFSSHLGTDSSESCGVTGESDVPELIPSLSRTRTGVNADVSNSSAVKVTQVGGSSGVGSNIKSLRVVHNKCQSGCQNALHGPSITSTSNSKGSGARNNSNANRCGLRNLKCNSISNVIPQGGLPSESKTRTNMLRKSCSEGESSSSSKGKRGGVAPSEDGHGSLSNIGISISGSSCGRNWASNNDSNAASGRNRRSMNARTRTRLSTRDNMNISPITESNSIIPQLHRSETHNNSGLRSLSYQSSIEAPSNASSSYTLPGRTGENVPGVISFTSMEHGVTHALLRHNLNGVAEVLLALERIEQHEELTYEQLLALENNLFLGNLNFYDQHRDMRLDIDNMPYEELLALEERMGTVSTALSDEAFAKCIRKGVYQITYLDVGGSGCCEDEADIKCSICQEEYAIGDEIGKLECEHGYHVVCIQQWLRLKNWCPICKASAAPSQSSLS</sequence>
<dbReference type="Gene3D" id="3.30.40.10">
    <property type="entry name" value="Zinc/RING finger domain, C3HC4 (zinc finger)"/>
    <property type="match status" value="1"/>
</dbReference>
<comment type="catalytic activity">
    <reaction evidence="1">
        <text>S-ubiquitinyl-[E2 ubiquitin-conjugating enzyme]-L-cysteine + [acceptor protein]-L-lysine = [E2 ubiquitin-conjugating enzyme]-L-cysteine + N(6)-ubiquitinyl-[acceptor protein]-L-lysine.</text>
        <dbReference type="EC" id="2.3.2.27"/>
    </reaction>
</comment>
<dbReference type="PANTHER" id="PTHR22937:SF136">
    <property type="entry name" value="RING-TYPE E3 UBIQUITIN TRANSFERASE"/>
    <property type="match status" value="1"/>
</dbReference>
<evidence type="ECO:0000256" key="3">
    <source>
        <dbReference type="ARBA" id="ARBA00022679"/>
    </source>
</evidence>
<evidence type="ECO:0000313" key="12">
    <source>
        <dbReference type="Proteomes" id="UP001630127"/>
    </source>
</evidence>
<feature type="compositionally biased region" description="Polar residues" evidence="9">
    <location>
        <begin position="67"/>
        <end position="92"/>
    </location>
</feature>
<dbReference type="FunFam" id="3.30.40.10:FF:000504">
    <property type="entry name" value="E3 ubiquitin-protein ligase arkadia"/>
    <property type="match status" value="1"/>
</dbReference>
<keyword evidence="3" id="KW-0808">Transferase</keyword>
<evidence type="ECO:0000259" key="10">
    <source>
        <dbReference type="PROSITE" id="PS50089"/>
    </source>
</evidence>
<evidence type="ECO:0000256" key="1">
    <source>
        <dbReference type="ARBA" id="ARBA00000900"/>
    </source>
</evidence>
<reference evidence="11 12" key="1">
    <citation type="submission" date="2024-11" db="EMBL/GenBank/DDBJ databases">
        <title>A near-complete genome assembly of Cinchona calisaya.</title>
        <authorList>
            <person name="Lian D.C."/>
            <person name="Zhao X.W."/>
            <person name="Wei L."/>
        </authorList>
    </citation>
    <scope>NUCLEOTIDE SEQUENCE [LARGE SCALE GENOMIC DNA]</scope>
    <source>
        <tissue evidence="11">Nenye</tissue>
    </source>
</reference>
<keyword evidence="4" id="KW-0479">Metal-binding</keyword>
<evidence type="ECO:0000313" key="11">
    <source>
        <dbReference type="EMBL" id="KAL3498232.1"/>
    </source>
</evidence>
<evidence type="ECO:0000256" key="8">
    <source>
        <dbReference type="PROSITE-ProRule" id="PRU00175"/>
    </source>
</evidence>
<dbReference type="PANTHER" id="PTHR22937">
    <property type="entry name" value="E3 UBIQUITIN-PROTEIN LIGASE RNF165"/>
    <property type="match status" value="1"/>
</dbReference>
<keyword evidence="12" id="KW-1185">Reference proteome</keyword>
<dbReference type="InterPro" id="IPR001841">
    <property type="entry name" value="Znf_RING"/>
</dbReference>
<feature type="region of interest" description="Disordered" evidence="9">
    <location>
        <begin position="216"/>
        <end position="265"/>
    </location>
</feature>
<feature type="compositionally biased region" description="Polar residues" evidence="9">
    <location>
        <begin position="182"/>
        <end position="198"/>
    </location>
</feature>
<dbReference type="AlphaFoldDB" id="A0ABD2XV82"/>
<feature type="region of interest" description="Disordered" evidence="9">
    <location>
        <begin position="1"/>
        <end position="36"/>
    </location>
</feature>
<dbReference type="InterPro" id="IPR045191">
    <property type="entry name" value="MBR1/2-like"/>
</dbReference>
<gene>
    <name evidence="11" type="ORF">ACH5RR_040964</name>
</gene>
<feature type="region of interest" description="Disordered" evidence="9">
    <location>
        <begin position="60"/>
        <end position="136"/>
    </location>
</feature>
<dbReference type="EC" id="2.3.2.27" evidence="2"/>
<protein>
    <recommendedName>
        <fullName evidence="2">RING-type E3 ubiquitin transferase</fullName>
        <ecNumber evidence="2">2.3.2.27</ecNumber>
    </recommendedName>
</protein>
<evidence type="ECO:0000256" key="4">
    <source>
        <dbReference type="ARBA" id="ARBA00022723"/>
    </source>
</evidence>
<dbReference type="PROSITE" id="PS50089">
    <property type="entry name" value="ZF_RING_2"/>
    <property type="match status" value="1"/>
</dbReference>
<feature type="compositionally biased region" description="Polar residues" evidence="9">
    <location>
        <begin position="307"/>
        <end position="322"/>
    </location>
</feature>
<proteinExistence type="predicted"/>
<dbReference type="GO" id="GO:0008270">
    <property type="term" value="F:zinc ion binding"/>
    <property type="evidence" value="ECO:0007669"/>
    <property type="project" value="UniProtKB-KW"/>
</dbReference>
<comment type="caution">
    <text evidence="11">The sequence shown here is derived from an EMBL/GenBank/DDBJ whole genome shotgun (WGS) entry which is preliminary data.</text>
</comment>
<dbReference type="SUPFAM" id="SSF57850">
    <property type="entry name" value="RING/U-box"/>
    <property type="match status" value="1"/>
</dbReference>
<feature type="domain" description="RING-type" evidence="10">
    <location>
        <begin position="493"/>
        <end position="534"/>
    </location>
</feature>
<dbReference type="EMBL" id="JBJUIK010000017">
    <property type="protein sequence ID" value="KAL3498232.1"/>
    <property type="molecule type" value="Genomic_DNA"/>
</dbReference>
<feature type="compositionally biased region" description="Basic residues" evidence="9">
    <location>
        <begin position="291"/>
        <end position="304"/>
    </location>
</feature>
<dbReference type="InterPro" id="IPR013083">
    <property type="entry name" value="Znf_RING/FYVE/PHD"/>
</dbReference>
<organism evidence="11 12">
    <name type="scientific">Cinchona calisaya</name>
    <dbReference type="NCBI Taxonomy" id="153742"/>
    <lineage>
        <taxon>Eukaryota</taxon>
        <taxon>Viridiplantae</taxon>
        <taxon>Streptophyta</taxon>
        <taxon>Embryophyta</taxon>
        <taxon>Tracheophyta</taxon>
        <taxon>Spermatophyta</taxon>
        <taxon>Magnoliopsida</taxon>
        <taxon>eudicotyledons</taxon>
        <taxon>Gunneridae</taxon>
        <taxon>Pentapetalae</taxon>
        <taxon>asterids</taxon>
        <taxon>lamiids</taxon>
        <taxon>Gentianales</taxon>
        <taxon>Rubiaceae</taxon>
        <taxon>Cinchonoideae</taxon>
        <taxon>Cinchoneae</taxon>
        <taxon>Cinchona</taxon>
    </lineage>
</organism>
<feature type="region of interest" description="Disordered" evidence="9">
    <location>
        <begin position="176"/>
        <end position="198"/>
    </location>
</feature>
<evidence type="ECO:0000256" key="9">
    <source>
        <dbReference type="SAM" id="MobiDB-lite"/>
    </source>
</evidence>
<keyword evidence="7" id="KW-0862">Zinc</keyword>
<feature type="compositionally biased region" description="Low complexity" evidence="9">
    <location>
        <begin position="281"/>
        <end position="290"/>
    </location>
</feature>
<feature type="compositionally biased region" description="Polar residues" evidence="9">
    <location>
        <begin position="104"/>
        <end position="113"/>
    </location>
</feature>
<dbReference type="Pfam" id="PF13639">
    <property type="entry name" value="zf-RING_2"/>
    <property type="match status" value="1"/>
</dbReference>
<dbReference type="GO" id="GO:0061630">
    <property type="term" value="F:ubiquitin protein ligase activity"/>
    <property type="evidence" value="ECO:0007669"/>
    <property type="project" value="UniProtKB-EC"/>
</dbReference>
<dbReference type="Proteomes" id="UP001630127">
    <property type="component" value="Unassembled WGS sequence"/>
</dbReference>
<accession>A0ABD2XV82</accession>
<feature type="region of interest" description="Disordered" evidence="9">
    <location>
        <begin position="281"/>
        <end position="335"/>
    </location>
</feature>
<keyword evidence="6" id="KW-0833">Ubl conjugation pathway</keyword>
<keyword evidence="5 8" id="KW-0863">Zinc-finger</keyword>
<evidence type="ECO:0000256" key="7">
    <source>
        <dbReference type="ARBA" id="ARBA00022833"/>
    </source>
</evidence>
<evidence type="ECO:0000256" key="2">
    <source>
        <dbReference type="ARBA" id="ARBA00012483"/>
    </source>
</evidence>
<evidence type="ECO:0000256" key="6">
    <source>
        <dbReference type="ARBA" id="ARBA00022786"/>
    </source>
</evidence>